<dbReference type="EMBL" id="FYEK01000012">
    <property type="protein sequence ID" value="SNB61170.1"/>
    <property type="molecule type" value="Genomic_DNA"/>
</dbReference>
<evidence type="ECO:0000313" key="1">
    <source>
        <dbReference type="EMBL" id="SNB61170.1"/>
    </source>
</evidence>
<keyword evidence="2" id="KW-1185">Reference proteome</keyword>
<name>A0A212QP21_9CHLR</name>
<dbReference type="AlphaFoldDB" id="A0A212QP21"/>
<gene>
    <name evidence="1" type="ORF">SAMN02746019_00026840</name>
</gene>
<protein>
    <submittedName>
        <fullName evidence="1">Uncharacterized protein</fullName>
    </submittedName>
</protein>
<dbReference type="RefSeq" id="WP_088570489.1">
    <property type="nucleotide sequence ID" value="NZ_FYEK01000012.1"/>
</dbReference>
<sequence length="69" mass="7725">MQLQQEPSARPLPDPFPDYVTCPVCGEPDIEIWCYEETVRCPTCGAEISHGPFPCWTACPRRPLPPPTP</sequence>
<dbReference type="InParanoid" id="A0A212QP21"/>
<dbReference type="Proteomes" id="UP000197025">
    <property type="component" value="Unassembled WGS sequence"/>
</dbReference>
<evidence type="ECO:0000313" key="2">
    <source>
        <dbReference type="Proteomes" id="UP000197025"/>
    </source>
</evidence>
<organism evidence="1 2">
    <name type="scientific">Thermoflexus hugenholtzii JAD2</name>
    <dbReference type="NCBI Taxonomy" id="877466"/>
    <lineage>
        <taxon>Bacteria</taxon>
        <taxon>Bacillati</taxon>
        <taxon>Chloroflexota</taxon>
        <taxon>Thermoflexia</taxon>
        <taxon>Thermoflexales</taxon>
        <taxon>Thermoflexaceae</taxon>
        <taxon>Thermoflexus</taxon>
    </lineage>
</organism>
<accession>A0A212QP21</accession>
<reference evidence="2" key="1">
    <citation type="submission" date="2017-06" db="EMBL/GenBank/DDBJ databases">
        <authorList>
            <person name="Varghese N."/>
            <person name="Submissions S."/>
        </authorList>
    </citation>
    <scope>NUCLEOTIDE SEQUENCE [LARGE SCALE GENOMIC DNA]</scope>
    <source>
        <strain evidence="2">JAD2</strain>
    </source>
</reference>
<proteinExistence type="predicted"/>